<dbReference type="EMBL" id="JAVHJM010000002">
    <property type="protein sequence ID" value="KAK6517644.1"/>
    <property type="molecule type" value="Genomic_DNA"/>
</dbReference>
<organism evidence="2 3">
    <name type="scientific">Arthrobotrys conoides</name>
    <dbReference type="NCBI Taxonomy" id="74498"/>
    <lineage>
        <taxon>Eukaryota</taxon>
        <taxon>Fungi</taxon>
        <taxon>Dikarya</taxon>
        <taxon>Ascomycota</taxon>
        <taxon>Pezizomycotina</taxon>
        <taxon>Orbiliomycetes</taxon>
        <taxon>Orbiliales</taxon>
        <taxon>Orbiliaceae</taxon>
        <taxon>Arthrobotrys</taxon>
    </lineage>
</organism>
<sequence length="233" mass="26097">MDMRDTAPHIENYQTSASHPSSSCATLFEASTTKSQSSRAPNTTGRGRRSRRNAKIDIPLHSEFSVDANHILKPPTVSQHPLALNGKDSGAVIGTVHTSRIRIDDWTSVYPVFDIQNPTYPPPVTLPHPFILDRPIHPHHPVYLRRSFPYVFSLPLYPELNLDMCPRGRHPPLPGVDLDPRVEGARKVSLVPEDFAPFDDGFQDMVNNSLKGKFGVRSVKVCPKSGQHWFSYN</sequence>
<evidence type="ECO:0000313" key="2">
    <source>
        <dbReference type="EMBL" id="KAK6517644.1"/>
    </source>
</evidence>
<protein>
    <submittedName>
        <fullName evidence="2">Uncharacterized protein</fullName>
    </submittedName>
</protein>
<evidence type="ECO:0000256" key="1">
    <source>
        <dbReference type="SAM" id="MobiDB-lite"/>
    </source>
</evidence>
<feature type="compositionally biased region" description="Polar residues" evidence="1">
    <location>
        <begin position="12"/>
        <end position="41"/>
    </location>
</feature>
<feature type="region of interest" description="Disordered" evidence="1">
    <location>
        <begin position="1"/>
        <end position="54"/>
    </location>
</feature>
<comment type="caution">
    <text evidence="2">The sequence shown here is derived from an EMBL/GenBank/DDBJ whole genome shotgun (WGS) entry which is preliminary data.</text>
</comment>
<keyword evidence="3" id="KW-1185">Reference proteome</keyword>
<gene>
    <name evidence="2" type="ORF">TWF506_004829</name>
</gene>
<proteinExistence type="predicted"/>
<accession>A0AAN8NI92</accession>
<evidence type="ECO:0000313" key="3">
    <source>
        <dbReference type="Proteomes" id="UP001307849"/>
    </source>
</evidence>
<dbReference type="Proteomes" id="UP001307849">
    <property type="component" value="Unassembled WGS sequence"/>
</dbReference>
<reference evidence="2 3" key="1">
    <citation type="submission" date="2019-10" db="EMBL/GenBank/DDBJ databases">
        <authorList>
            <person name="Palmer J.M."/>
        </authorList>
    </citation>
    <scope>NUCLEOTIDE SEQUENCE [LARGE SCALE GENOMIC DNA]</scope>
    <source>
        <strain evidence="2 3">TWF506</strain>
    </source>
</reference>
<dbReference type="AlphaFoldDB" id="A0AAN8NI92"/>
<name>A0AAN8NI92_9PEZI</name>